<dbReference type="InterPro" id="IPR001650">
    <property type="entry name" value="Helicase_C-like"/>
</dbReference>
<organism evidence="7 8">
    <name type="scientific">Marasmiellus scandens</name>
    <dbReference type="NCBI Taxonomy" id="2682957"/>
    <lineage>
        <taxon>Eukaryota</taxon>
        <taxon>Fungi</taxon>
        <taxon>Dikarya</taxon>
        <taxon>Basidiomycota</taxon>
        <taxon>Agaricomycotina</taxon>
        <taxon>Agaricomycetes</taxon>
        <taxon>Agaricomycetidae</taxon>
        <taxon>Agaricales</taxon>
        <taxon>Marasmiineae</taxon>
        <taxon>Omphalotaceae</taxon>
        <taxon>Marasmiellus</taxon>
    </lineage>
</organism>
<gene>
    <name evidence="7" type="ORF">VKT23_020672</name>
</gene>
<evidence type="ECO:0000259" key="5">
    <source>
        <dbReference type="PROSITE" id="PS51192"/>
    </source>
</evidence>
<comment type="caution">
    <text evidence="7">The sequence shown here is derived from an EMBL/GenBank/DDBJ whole genome shotgun (WGS) entry which is preliminary data.</text>
</comment>
<feature type="compositionally biased region" description="Basic and acidic residues" evidence="4">
    <location>
        <begin position="1070"/>
        <end position="1088"/>
    </location>
</feature>
<dbReference type="InterPro" id="IPR038718">
    <property type="entry name" value="SNF2-like_sf"/>
</dbReference>
<sequence length="1409" mass="156737">MPTITPTEALVKLFSSKRFEGAPWKFPDWQARTKIQHGLFPDDDNKLPRGWTRKDARDVLSYFHQYANLPNEDAQTNFTRDGRGSAAVPGRLFFRDWIGKNWERWGIHSVIVECFREANIHPITLMVSEGDLDSWPKGERYVAVAAERIAIKLFGEEVIDEFGVLPSDLRACVITLGMRSWQRIRQKFVKDRKRMKTLEQNALQAFNDLSKGKPTVAKVTKVIRAVMRWRDIAEIFETAENREKADNMLSELQRVLNSVGADVKQKKPAKRRLTKLSKNSYLASQDEIRFLSQLYRQYFELPEDDHDHPPIANGELVINLNDAYQGDLGMEEEAQMDPAKLIQQLGFKNDLPYQFNEFRHNGGATAWDKPDLFAQPSPDNVPNRLHWHQYAGVHSILRNTFSPTASESPCTGMLVADEVGLGKTTQSLATIATLNQLIALQEKKQPLPPVLEDRPFLGDSDTIPALPHVIVVPGTLRPQWVQEIKAAFRPGSVDIFIYDCSKGGNVEFWAKDSPFHQSNQAPQNKIILVSHSSLVTEFGWAFNSKSVNKKQPWELPSRKASVPPESTIFGQKFLSVTVDEMHEMRNAGSKHYATMAIFSVAKLKMGLTGTPLLTAPKDISSLGRLLGVPYFITEESITDAKKYTSDIRRAKKEDDEGLELRTVQLQAVRTMHHAFRGHILRRTVDSKNWCNMTLLHLPPHIDIIGVVKLTQRELVIITKLAEEAKANVNSANDLAIFLTKKFYLEYRMAVAYAKENQDVPYPIFQSIAEWEPLQSTKMTAAAKICRHYLQADHAKDVLFEDGVAFFPELPTLPAGQVAQCTRKILIYAEFPSVTPLLQNVLGLYGVKSLSIDGSMSFEKRDEIVATFRGPSSPRVFIFSRVGSAGLNLSVADIVIFFDQPWSAQDERQIRGRAHRQPQQSVVRAIHLLASDSSDIIMNEMARRKEEMFDAFMNKEIGKDMADLLSGKAIYDPDNGEEVDENEPLDGADNQTNDPAPKKKRGKKRTKEEKNTGDEADEETEAGGKQKRSKTAEGKPNQRKRRSHKNTAKSSATVDGKSTKPGESSGDLNDVEMKDGTTKPPSERPKSVLDDTQSGTVAGSKGHSFSYQQLMQVANLKADENPSTPESSPDNPQSGMKADETPYVSTQGNASDSDRMNLRFPEGPLRYRSGGDVTSEYDGGTSDGDGLATEPELYQESTALVSEDEDKRGRETALEEPMSAMKMKDRRKQQMLSSPIPYPSTDDDDVADEPPKSIVARKAGPRCSGSQQVGLESPPPAISPKPQRLAVTTSRPQMGLINRITSKVDAALSMSQPHSASASSALGPPQYQSQQRSLSARPAYVAKNPTSTGFRDARPAPATGSSQQMPAPAGSQGFSRSSQSSLPLSPPQARSASSKSWTNISKRDPSRFAK</sequence>
<feature type="region of interest" description="Disordered" evidence="4">
    <location>
        <begin position="967"/>
        <end position="1409"/>
    </location>
</feature>
<feature type="compositionally biased region" description="Acidic residues" evidence="4">
    <location>
        <begin position="973"/>
        <end position="985"/>
    </location>
</feature>
<dbReference type="PROSITE" id="PS51194">
    <property type="entry name" value="HELICASE_CTER"/>
    <property type="match status" value="1"/>
</dbReference>
<accession>A0ABR1IIL7</accession>
<reference evidence="7 8" key="1">
    <citation type="submission" date="2024-01" db="EMBL/GenBank/DDBJ databases">
        <title>A draft genome for the cacao thread blight pathogen Marasmiellus scandens.</title>
        <authorList>
            <person name="Baruah I.K."/>
            <person name="Leung J."/>
            <person name="Bukari Y."/>
            <person name="Amoako-Attah I."/>
            <person name="Meinhardt L.W."/>
            <person name="Bailey B.A."/>
            <person name="Cohen S.P."/>
        </authorList>
    </citation>
    <scope>NUCLEOTIDE SEQUENCE [LARGE SCALE GENOMIC DNA]</scope>
    <source>
        <strain evidence="7 8">GH-19</strain>
    </source>
</reference>
<dbReference type="SMART" id="SM00487">
    <property type="entry name" value="DEXDc"/>
    <property type="match status" value="1"/>
</dbReference>
<feature type="compositionally biased region" description="Basic and acidic residues" evidence="4">
    <location>
        <begin position="1400"/>
        <end position="1409"/>
    </location>
</feature>
<evidence type="ECO:0000313" key="8">
    <source>
        <dbReference type="Proteomes" id="UP001498398"/>
    </source>
</evidence>
<dbReference type="Proteomes" id="UP001498398">
    <property type="component" value="Unassembled WGS sequence"/>
</dbReference>
<evidence type="ECO:0000256" key="1">
    <source>
        <dbReference type="ARBA" id="ARBA00022741"/>
    </source>
</evidence>
<feature type="domain" description="Helicase ATP-binding" evidence="5">
    <location>
        <begin position="404"/>
        <end position="629"/>
    </location>
</feature>
<feature type="compositionally biased region" description="Basic residues" evidence="4">
    <location>
        <begin position="1036"/>
        <end position="1046"/>
    </location>
</feature>
<keyword evidence="2" id="KW-0378">Hydrolase</keyword>
<feature type="compositionally biased region" description="Low complexity" evidence="4">
    <location>
        <begin position="1374"/>
        <end position="1393"/>
    </location>
</feature>
<dbReference type="Gene3D" id="3.40.50.10810">
    <property type="entry name" value="Tandem AAA-ATPase domain"/>
    <property type="match status" value="1"/>
</dbReference>
<evidence type="ECO:0000256" key="3">
    <source>
        <dbReference type="ARBA" id="ARBA00022840"/>
    </source>
</evidence>
<protein>
    <submittedName>
        <fullName evidence="7">Uncharacterized protein</fullName>
    </submittedName>
</protein>
<evidence type="ECO:0000256" key="2">
    <source>
        <dbReference type="ARBA" id="ARBA00022801"/>
    </source>
</evidence>
<feature type="compositionally biased region" description="Polar residues" evidence="4">
    <location>
        <begin position="1120"/>
        <end position="1133"/>
    </location>
</feature>
<dbReference type="EMBL" id="JBANRG010000147">
    <property type="protein sequence ID" value="KAK7433623.1"/>
    <property type="molecule type" value="Genomic_DNA"/>
</dbReference>
<evidence type="ECO:0000256" key="4">
    <source>
        <dbReference type="SAM" id="MobiDB-lite"/>
    </source>
</evidence>
<dbReference type="SMART" id="SM00490">
    <property type="entry name" value="HELICc"/>
    <property type="match status" value="1"/>
</dbReference>
<dbReference type="InterPro" id="IPR027417">
    <property type="entry name" value="P-loop_NTPase"/>
</dbReference>
<feature type="compositionally biased region" description="Polar residues" evidence="4">
    <location>
        <begin position="1089"/>
        <end position="1111"/>
    </location>
</feature>
<dbReference type="SUPFAM" id="SSF52540">
    <property type="entry name" value="P-loop containing nucleoside triphosphate hydrolases"/>
    <property type="match status" value="2"/>
</dbReference>
<name>A0ABR1IIL7_9AGAR</name>
<dbReference type="PANTHER" id="PTHR10799">
    <property type="entry name" value="SNF2/RAD54 HELICASE FAMILY"/>
    <property type="match status" value="1"/>
</dbReference>
<keyword evidence="1" id="KW-0547">Nucleotide-binding</keyword>
<feature type="domain" description="Helicase C-terminal" evidence="6">
    <location>
        <begin position="816"/>
        <end position="964"/>
    </location>
</feature>
<dbReference type="InterPro" id="IPR014001">
    <property type="entry name" value="Helicase_ATP-bd"/>
</dbReference>
<dbReference type="Pfam" id="PF00176">
    <property type="entry name" value="SNF2-rel_dom"/>
    <property type="match status" value="1"/>
</dbReference>
<proteinExistence type="predicted"/>
<dbReference type="InterPro" id="IPR000330">
    <property type="entry name" value="SNF2_N"/>
</dbReference>
<dbReference type="Pfam" id="PF00271">
    <property type="entry name" value="Helicase_C"/>
    <property type="match status" value="1"/>
</dbReference>
<keyword evidence="3" id="KW-0067">ATP-binding</keyword>
<dbReference type="Gene3D" id="3.40.50.300">
    <property type="entry name" value="P-loop containing nucleotide triphosphate hydrolases"/>
    <property type="match status" value="1"/>
</dbReference>
<dbReference type="CDD" id="cd18793">
    <property type="entry name" value="SF2_C_SNF"/>
    <property type="match status" value="1"/>
</dbReference>
<dbReference type="PROSITE" id="PS51192">
    <property type="entry name" value="HELICASE_ATP_BIND_1"/>
    <property type="match status" value="1"/>
</dbReference>
<dbReference type="InterPro" id="IPR049730">
    <property type="entry name" value="SNF2/RAD54-like_C"/>
</dbReference>
<keyword evidence="8" id="KW-1185">Reference proteome</keyword>
<evidence type="ECO:0000259" key="6">
    <source>
        <dbReference type="PROSITE" id="PS51194"/>
    </source>
</evidence>
<evidence type="ECO:0000313" key="7">
    <source>
        <dbReference type="EMBL" id="KAK7433623.1"/>
    </source>
</evidence>